<dbReference type="SUPFAM" id="SSF54909">
    <property type="entry name" value="Dimeric alpha+beta barrel"/>
    <property type="match status" value="1"/>
</dbReference>
<dbReference type="RefSeq" id="WP_136063071.1">
    <property type="nucleotide sequence ID" value="NZ_CAAHFH010000002.1"/>
</dbReference>
<protein>
    <submittedName>
        <fullName evidence="2">Putative quinol monooxygenase YgiN</fullName>
    </submittedName>
</protein>
<keyword evidence="2" id="KW-0503">Monooxygenase</keyword>
<organism evidence="2 3">
    <name type="scientific">Pontiella sulfatireligans</name>
    <dbReference type="NCBI Taxonomy" id="2750658"/>
    <lineage>
        <taxon>Bacteria</taxon>
        <taxon>Pseudomonadati</taxon>
        <taxon>Kiritimatiellota</taxon>
        <taxon>Kiritimatiellia</taxon>
        <taxon>Kiritimatiellales</taxon>
        <taxon>Pontiellaceae</taxon>
        <taxon>Pontiella</taxon>
    </lineage>
</organism>
<accession>A0A6C2URR5</accession>
<dbReference type="InterPro" id="IPR007138">
    <property type="entry name" value="ABM_dom"/>
</dbReference>
<dbReference type="PANTHER" id="PTHR33336:SF3">
    <property type="entry name" value="ABM DOMAIN-CONTAINING PROTEIN"/>
    <property type="match status" value="1"/>
</dbReference>
<evidence type="ECO:0000313" key="3">
    <source>
        <dbReference type="Proteomes" id="UP000346198"/>
    </source>
</evidence>
<reference evidence="2 3" key="1">
    <citation type="submission" date="2019-04" db="EMBL/GenBank/DDBJ databases">
        <authorList>
            <person name="Van Vliet M D."/>
        </authorList>
    </citation>
    <scope>NUCLEOTIDE SEQUENCE [LARGE SCALE GENOMIC DNA]</scope>
    <source>
        <strain evidence="2 3">F21</strain>
    </source>
</reference>
<keyword evidence="2" id="KW-0560">Oxidoreductase</keyword>
<evidence type="ECO:0000259" key="1">
    <source>
        <dbReference type="PROSITE" id="PS51725"/>
    </source>
</evidence>
<name>A0A6C2URR5_9BACT</name>
<dbReference type="PROSITE" id="PS51725">
    <property type="entry name" value="ABM"/>
    <property type="match status" value="1"/>
</dbReference>
<dbReference type="InterPro" id="IPR011008">
    <property type="entry name" value="Dimeric_a/b-barrel"/>
</dbReference>
<dbReference type="Proteomes" id="UP000346198">
    <property type="component" value="Unassembled WGS sequence"/>
</dbReference>
<dbReference type="PANTHER" id="PTHR33336">
    <property type="entry name" value="QUINOL MONOOXYGENASE YGIN-RELATED"/>
    <property type="match status" value="1"/>
</dbReference>
<evidence type="ECO:0000313" key="2">
    <source>
        <dbReference type="EMBL" id="VGO21626.1"/>
    </source>
</evidence>
<dbReference type="Gene3D" id="3.30.70.100">
    <property type="match status" value="1"/>
</dbReference>
<dbReference type="GO" id="GO:0004497">
    <property type="term" value="F:monooxygenase activity"/>
    <property type="evidence" value="ECO:0007669"/>
    <property type="project" value="UniProtKB-KW"/>
</dbReference>
<dbReference type="InterPro" id="IPR050744">
    <property type="entry name" value="AI-2_Isomerase_LsrG"/>
</dbReference>
<dbReference type="Pfam" id="PF03992">
    <property type="entry name" value="ABM"/>
    <property type="match status" value="1"/>
</dbReference>
<keyword evidence="3" id="KW-1185">Reference proteome</keyword>
<dbReference type="AlphaFoldDB" id="A0A6C2URR5"/>
<dbReference type="EMBL" id="CAAHFH010000002">
    <property type="protein sequence ID" value="VGO21626.1"/>
    <property type="molecule type" value="Genomic_DNA"/>
</dbReference>
<gene>
    <name evidence="2" type="primary">ygiN_2</name>
    <name evidence="2" type="ORF">SCARR_03700</name>
</gene>
<proteinExistence type="predicted"/>
<feature type="domain" description="ABM" evidence="1">
    <location>
        <begin position="4"/>
        <end position="93"/>
    </location>
</feature>
<sequence>MEKLTIVATIKAKEAQVELVNSELLKLAEQTHAKDEGCINYNLHVDNAAPMLFVVYENWDSAELLQKHLDSAHFQAFMKATEGATEEFTVNEMTQIG</sequence>